<evidence type="ECO:0000256" key="2">
    <source>
        <dbReference type="ARBA" id="ARBA00022737"/>
    </source>
</evidence>
<name>Q7NNK7_GLOVI</name>
<keyword evidence="3" id="KW-0833">Ubl conjugation pathway</keyword>
<dbReference type="Pfam" id="PF07602">
    <property type="entry name" value="DUF1565"/>
    <property type="match status" value="1"/>
</dbReference>
<dbReference type="AlphaFoldDB" id="Q7NNK7"/>
<feature type="domain" description="SPOR" evidence="6">
    <location>
        <begin position="598"/>
        <end position="640"/>
    </location>
</feature>
<feature type="chain" id="PRO_5004291937" evidence="5">
    <location>
        <begin position="29"/>
        <end position="640"/>
    </location>
</feature>
<dbReference type="Gene3D" id="2.160.20.10">
    <property type="entry name" value="Single-stranded right-handed beta-helix, Pectin lyase-like"/>
    <property type="match status" value="1"/>
</dbReference>
<evidence type="ECO:0000313" key="8">
    <source>
        <dbReference type="Proteomes" id="UP000000557"/>
    </source>
</evidence>
<keyword evidence="5" id="KW-0732">Signal</keyword>
<dbReference type="PROSITE" id="PS51724">
    <property type="entry name" value="SPOR"/>
    <property type="match status" value="1"/>
</dbReference>
<dbReference type="PATRIC" id="fig|251221.4.peg.410"/>
<evidence type="ECO:0000313" key="7">
    <source>
        <dbReference type="EMBL" id="BAC88345.1"/>
    </source>
</evidence>
<dbReference type="PANTHER" id="PTHR22990">
    <property type="entry name" value="F-BOX ONLY PROTEIN"/>
    <property type="match status" value="1"/>
</dbReference>
<dbReference type="InterPro" id="IPR006626">
    <property type="entry name" value="PbH1"/>
</dbReference>
<dbReference type="eggNOG" id="COG3420">
    <property type="taxonomic scope" value="Bacteria"/>
</dbReference>
<dbReference type="EnsemblBacteria" id="BAC88345">
    <property type="protein sequence ID" value="BAC88345"/>
    <property type="gene ID" value="BAC88345"/>
</dbReference>
<reference evidence="7 8" key="1">
    <citation type="journal article" date="2003" name="DNA Res.">
        <title>Complete genome structure of Gloeobacter violaceus PCC 7421, a cyanobacterium that lacks thylakoids.</title>
        <authorList>
            <person name="Nakamura Y."/>
            <person name="Kaneko T."/>
            <person name="Sato S."/>
            <person name="Mimuro M."/>
            <person name="Miyashita H."/>
            <person name="Tsuchiya T."/>
            <person name="Sasamoto S."/>
            <person name="Watanabe A."/>
            <person name="Kawashima K."/>
            <person name="Kishida Y."/>
            <person name="Kiyokawa C."/>
            <person name="Kohara M."/>
            <person name="Matsumoto M."/>
            <person name="Matsuno A."/>
            <person name="Nakazaki N."/>
            <person name="Shimpo S."/>
            <person name="Takeuchi C."/>
            <person name="Yamada M."/>
            <person name="Tabata S."/>
        </authorList>
    </citation>
    <scope>NUCLEOTIDE SEQUENCE [LARGE SCALE GENOMIC DNA]</scope>
    <source>
        <strain evidence="8">ATCC 29082 / PCC 7421</strain>
    </source>
</reference>
<gene>
    <name evidence="7" type="ordered locus">glr0404</name>
</gene>
<comment type="pathway">
    <text evidence="1">Protein modification; protein ubiquitination.</text>
</comment>
<dbReference type="InterPro" id="IPR012334">
    <property type="entry name" value="Pectin_lyas_fold"/>
</dbReference>
<dbReference type="GO" id="GO:0042834">
    <property type="term" value="F:peptidoglycan binding"/>
    <property type="evidence" value="ECO:0007669"/>
    <property type="project" value="InterPro"/>
</dbReference>
<keyword evidence="8" id="KW-1185">Reference proteome</keyword>
<feature type="compositionally biased region" description="Low complexity" evidence="4">
    <location>
        <begin position="434"/>
        <end position="450"/>
    </location>
</feature>
<dbReference type="InterPro" id="IPR036680">
    <property type="entry name" value="SPOR-like_sf"/>
</dbReference>
<evidence type="ECO:0000256" key="5">
    <source>
        <dbReference type="SAM" id="SignalP"/>
    </source>
</evidence>
<feature type="signal peptide" evidence="5">
    <location>
        <begin position="1"/>
        <end position="28"/>
    </location>
</feature>
<dbReference type="SUPFAM" id="SSF110997">
    <property type="entry name" value="Sporulation related repeat"/>
    <property type="match status" value="1"/>
</dbReference>
<dbReference type="HOGENOM" id="CLU_030012_0_0_3"/>
<dbReference type="InterPro" id="IPR022441">
    <property type="entry name" value="Para_beta_helix_rpt-2"/>
</dbReference>
<feature type="region of interest" description="Disordered" evidence="4">
    <location>
        <begin position="463"/>
        <end position="504"/>
    </location>
</feature>
<dbReference type="InterPro" id="IPR007730">
    <property type="entry name" value="SPOR-like_dom"/>
</dbReference>
<reference evidence="7 8" key="2">
    <citation type="journal article" date="2003" name="DNA Res.">
        <title>Complete genome structure of Gloeobacter violaceus PCC 7421, a cyanobacterium that lacks thylakoids (supplement).</title>
        <authorList>
            <person name="Nakamura Y."/>
            <person name="Kaneko T."/>
            <person name="Sato S."/>
            <person name="Mimuro M."/>
            <person name="Miyashita H."/>
            <person name="Tsuchiya T."/>
            <person name="Sasamoto S."/>
            <person name="Watanabe A."/>
            <person name="Kawashima K."/>
            <person name="Kishida Y."/>
            <person name="Kiyokawa C."/>
            <person name="Kohara M."/>
            <person name="Matsumoto M."/>
            <person name="Matsuno A."/>
            <person name="Nakazaki N."/>
            <person name="Shimpo S."/>
            <person name="Takeuchi C."/>
            <person name="Yamada M."/>
            <person name="Tabata S."/>
        </authorList>
    </citation>
    <scope>NUCLEOTIDE SEQUENCE [LARGE SCALE GENOMIC DNA]</scope>
    <source>
        <strain evidence="8">ATCC 29082 / PCC 7421</strain>
    </source>
</reference>
<dbReference type="Proteomes" id="UP000000557">
    <property type="component" value="Chromosome"/>
</dbReference>
<evidence type="ECO:0000256" key="1">
    <source>
        <dbReference type="ARBA" id="ARBA00004906"/>
    </source>
</evidence>
<dbReference type="NCBIfam" id="TIGR03804">
    <property type="entry name" value="para_beta_helix"/>
    <property type="match status" value="1"/>
</dbReference>
<dbReference type="InParanoid" id="Q7NNK7"/>
<proteinExistence type="predicted"/>
<dbReference type="EMBL" id="BA000045">
    <property type="protein sequence ID" value="BAC88345.1"/>
    <property type="molecule type" value="Genomic_DNA"/>
</dbReference>
<protein>
    <submittedName>
        <fullName evidence="7">Glr0404 protein</fullName>
    </submittedName>
</protein>
<dbReference type="Pfam" id="PF05036">
    <property type="entry name" value="SPOR"/>
    <property type="match status" value="1"/>
</dbReference>
<dbReference type="InterPro" id="IPR011050">
    <property type="entry name" value="Pectin_lyase_fold/virulence"/>
</dbReference>
<evidence type="ECO:0000256" key="3">
    <source>
        <dbReference type="ARBA" id="ARBA00022786"/>
    </source>
</evidence>
<dbReference type="PhylomeDB" id="Q7NNK7"/>
<organism evidence="7 8">
    <name type="scientific">Gloeobacter violaceus (strain ATCC 29082 / PCC 7421)</name>
    <dbReference type="NCBI Taxonomy" id="251221"/>
    <lineage>
        <taxon>Bacteria</taxon>
        <taxon>Bacillati</taxon>
        <taxon>Cyanobacteriota</taxon>
        <taxon>Cyanophyceae</taxon>
        <taxon>Gloeobacterales</taxon>
        <taxon>Gloeobacteraceae</taxon>
        <taxon>Gloeobacter</taxon>
    </lineage>
</organism>
<dbReference type="SUPFAM" id="SSF51126">
    <property type="entry name" value="Pectin lyase-like"/>
    <property type="match status" value="1"/>
</dbReference>
<dbReference type="InterPro" id="IPR051550">
    <property type="entry name" value="SCF-Subunits/Alg-Epimerases"/>
</dbReference>
<accession>Q7NNK7</accession>
<dbReference type="KEGG" id="gvi:glr0404"/>
<evidence type="ECO:0000256" key="4">
    <source>
        <dbReference type="SAM" id="MobiDB-lite"/>
    </source>
</evidence>
<feature type="region of interest" description="Disordered" evidence="4">
    <location>
        <begin position="406"/>
        <end position="450"/>
    </location>
</feature>
<feature type="compositionally biased region" description="Polar residues" evidence="4">
    <location>
        <begin position="411"/>
        <end position="428"/>
    </location>
</feature>
<dbReference type="STRING" id="251221.gene:10757876"/>
<dbReference type="OrthoDB" id="9759810at2"/>
<sequence length="640" mass="65640">MTMKFSDTVVRRLVGWTLALSLLGTASASVVQAQADLERDLSMTYVDAVNGDDSTADGSKQKPFKTITRAILGSPPGVTLQLAEGEYSEATGEQFPIQLAMRNLVGNEATKGQGIKIVGGGKHVSPTFASQDATIVVGKEVTIRGVTITNPRNRGKGLWIESVSPVIAHNSFIGSLHDGIFITGASSAKVADNYFSGNIADGLTAADQSTPLIENNIFEKTGFAINVTGRSRPQIVGNTVRDNVDGIVIEGRSFPKLRNNTITGNRRSGVVVVLLASADMGTESEAGNNTFGGNGRADINNVTRPALPLVALGNKWDKPRLEGQVTAEAEIVALATRNVAPNVGFWVLVSNGKPAQLRAIKGLALKPKSQTHEGKPYQQVGTFGSQASADKLVEQLSKKGFNAIAVPAGQPTGSNLATSKPTKPTISQAPAKPPAAAATAAKPASAPQVTAKPVAPAVVAVKASPTTPPETPITKPGPLSPGAPAVKASPATPEAPVAAQVSPLPPIAPKASPVSATPVPAATTPAASATALASPVLRAPAAKPAADTAAAAGPTTATPGETVAAKPATGLAYRVLVTDSGSADLDLLKELVARVIQQMYEGKPVLQVGVFSSEDNANRLVQTLSDKGFRAILVPVNQPG</sequence>
<keyword evidence="2" id="KW-0677">Repeat</keyword>
<dbReference type="InterPro" id="IPR011459">
    <property type="entry name" value="DUF1565"/>
</dbReference>
<dbReference type="SMART" id="SM00710">
    <property type="entry name" value="PbH1"/>
    <property type="match status" value="6"/>
</dbReference>
<evidence type="ECO:0000259" key="6">
    <source>
        <dbReference type="PROSITE" id="PS51724"/>
    </source>
</evidence>
<dbReference type="PANTHER" id="PTHR22990:SF15">
    <property type="entry name" value="F-BOX ONLY PROTEIN 10"/>
    <property type="match status" value="1"/>
</dbReference>